<accession>T0S9V2</accession>
<organism evidence="2 3">
    <name type="scientific">Saprolegnia diclina (strain VS20)</name>
    <dbReference type="NCBI Taxonomy" id="1156394"/>
    <lineage>
        <taxon>Eukaryota</taxon>
        <taxon>Sar</taxon>
        <taxon>Stramenopiles</taxon>
        <taxon>Oomycota</taxon>
        <taxon>Saprolegniomycetes</taxon>
        <taxon>Saprolegniales</taxon>
        <taxon>Saprolegniaceae</taxon>
        <taxon>Saprolegnia</taxon>
    </lineage>
</organism>
<dbReference type="RefSeq" id="XP_008604637.1">
    <property type="nucleotide sequence ID" value="XM_008606415.1"/>
</dbReference>
<dbReference type="Proteomes" id="UP000030762">
    <property type="component" value="Unassembled WGS sequence"/>
</dbReference>
<dbReference type="GeneID" id="19941637"/>
<dbReference type="AlphaFoldDB" id="T0S9V2"/>
<sequence>MHCLRCRALRLHTFGALILFLPSLHYGGELMLTTSAPITSGGASHSSCIPHLPTSVSTSPPSQRDAIVTFAAIAAAPRVEQHRLDVGRARCRCALGHGVYDLFLTEFDDAMPDSGDEDDEWTLTNPIETCVAHPACAIPDNVIDALLG</sequence>
<evidence type="ECO:0000313" key="2">
    <source>
        <dbReference type="EMBL" id="EQC42068.1"/>
    </source>
</evidence>
<evidence type="ECO:0000313" key="3">
    <source>
        <dbReference type="Proteomes" id="UP000030762"/>
    </source>
</evidence>
<gene>
    <name evidence="2" type="ORF">SDRG_00910</name>
</gene>
<name>T0S9V2_SAPDV</name>
<dbReference type="EMBL" id="JH767133">
    <property type="protein sequence ID" value="EQC42068.1"/>
    <property type="molecule type" value="Genomic_DNA"/>
</dbReference>
<proteinExistence type="predicted"/>
<keyword evidence="3" id="KW-1185">Reference proteome</keyword>
<protein>
    <submittedName>
        <fullName evidence="2">Uncharacterized protein</fullName>
    </submittedName>
</protein>
<evidence type="ECO:0000256" key="1">
    <source>
        <dbReference type="SAM" id="SignalP"/>
    </source>
</evidence>
<dbReference type="VEuPathDB" id="FungiDB:SDRG_00910"/>
<dbReference type="InParanoid" id="T0S9V2"/>
<feature type="chain" id="PRO_5004571474" evidence="1">
    <location>
        <begin position="28"/>
        <end position="148"/>
    </location>
</feature>
<keyword evidence="1" id="KW-0732">Signal</keyword>
<reference evidence="2 3" key="1">
    <citation type="submission" date="2012-04" db="EMBL/GenBank/DDBJ databases">
        <title>The Genome Sequence of Saprolegnia declina VS20.</title>
        <authorList>
            <consortium name="The Broad Institute Genome Sequencing Platform"/>
            <person name="Russ C."/>
            <person name="Nusbaum C."/>
            <person name="Tyler B."/>
            <person name="van West P."/>
            <person name="Dieguez-Uribeondo J."/>
            <person name="de Bruijn I."/>
            <person name="Tripathy S."/>
            <person name="Jiang R."/>
            <person name="Young S.K."/>
            <person name="Zeng Q."/>
            <person name="Gargeya S."/>
            <person name="Fitzgerald M."/>
            <person name="Haas B."/>
            <person name="Abouelleil A."/>
            <person name="Alvarado L."/>
            <person name="Arachchi H.M."/>
            <person name="Berlin A."/>
            <person name="Chapman S.B."/>
            <person name="Goldberg J."/>
            <person name="Griggs A."/>
            <person name="Gujja S."/>
            <person name="Hansen M."/>
            <person name="Howarth C."/>
            <person name="Imamovic A."/>
            <person name="Larimer J."/>
            <person name="McCowen C."/>
            <person name="Montmayeur A."/>
            <person name="Murphy C."/>
            <person name="Neiman D."/>
            <person name="Pearson M."/>
            <person name="Priest M."/>
            <person name="Roberts A."/>
            <person name="Saif S."/>
            <person name="Shea T."/>
            <person name="Sisk P."/>
            <person name="Sykes S."/>
            <person name="Wortman J."/>
            <person name="Nusbaum C."/>
            <person name="Birren B."/>
        </authorList>
    </citation>
    <scope>NUCLEOTIDE SEQUENCE [LARGE SCALE GENOMIC DNA]</scope>
    <source>
        <strain evidence="2 3">VS20</strain>
    </source>
</reference>
<feature type="signal peptide" evidence="1">
    <location>
        <begin position="1"/>
        <end position="27"/>
    </location>
</feature>